<dbReference type="EMBL" id="JABEYC010000212">
    <property type="protein sequence ID" value="KAF4980716.1"/>
    <property type="molecule type" value="Genomic_DNA"/>
</dbReference>
<dbReference type="OrthoDB" id="424974at2759"/>
<organism evidence="1 2">
    <name type="scientific">Fusarium zealandicum</name>
    <dbReference type="NCBI Taxonomy" id="1053134"/>
    <lineage>
        <taxon>Eukaryota</taxon>
        <taxon>Fungi</taxon>
        <taxon>Dikarya</taxon>
        <taxon>Ascomycota</taxon>
        <taxon>Pezizomycotina</taxon>
        <taxon>Sordariomycetes</taxon>
        <taxon>Hypocreomycetidae</taxon>
        <taxon>Hypocreales</taxon>
        <taxon>Nectriaceae</taxon>
        <taxon>Fusarium</taxon>
        <taxon>Fusarium staphyleae species complex</taxon>
    </lineage>
</organism>
<dbReference type="AlphaFoldDB" id="A0A8H4XMJ3"/>
<proteinExistence type="predicted"/>
<sequence length="89" mass="9812">MCAAEVIKDFGHNLSFKDVDGMPNISIRNFSNLHLADNEDFASTLDKDEQLEDACGAGTNLQWWLDDMELIARGVVDADVVLRISAVLS</sequence>
<accession>A0A8H4XMJ3</accession>
<name>A0A8H4XMJ3_9HYPO</name>
<evidence type="ECO:0000313" key="2">
    <source>
        <dbReference type="Proteomes" id="UP000635477"/>
    </source>
</evidence>
<protein>
    <submittedName>
        <fullName evidence="1">Uncharacterized protein</fullName>
    </submittedName>
</protein>
<reference evidence="1" key="2">
    <citation type="submission" date="2020-05" db="EMBL/GenBank/DDBJ databases">
        <authorList>
            <person name="Kim H.-S."/>
            <person name="Proctor R.H."/>
            <person name="Brown D.W."/>
        </authorList>
    </citation>
    <scope>NUCLEOTIDE SEQUENCE</scope>
    <source>
        <strain evidence="1">NRRL 22465</strain>
    </source>
</reference>
<keyword evidence="2" id="KW-1185">Reference proteome</keyword>
<evidence type="ECO:0000313" key="1">
    <source>
        <dbReference type="EMBL" id="KAF4980716.1"/>
    </source>
</evidence>
<gene>
    <name evidence="1" type="ORF">FZEAL_3331</name>
</gene>
<comment type="caution">
    <text evidence="1">The sequence shown here is derived from an EMBL/GenBank/DDBJ whole genome shotgun (WGS) entry which is preliminary data.</text>
</comment>
<reference evidence="1" key="1">
    <citation type="journal article" date="2020" name="BMC Genomics">
        <title>Correction to: Identification and distribution of gene clusters required for synthesis of sphingolipid metabolism inhibitors in diverse species of the filamentous fungus Fusarium.</title>
        <authorList>
            <person name="Kim H.S."/>
            <person name="Lohmar J.M."/>
            <person name="Busman M."/>
            <person name="Brown D.W."/>
            <person name="Naumann T.A."/>
            <person name="Divon H.H."/>
            <person name="Lysoe E."/>
            <person name="Uhlig S."/>
            <person name="Proctor R.H."/>
        </authorList>
    </citation>
    <scope>NUCLEOTIDE SEQUENCE</scope>
    <source>
        <strain evidence="1">NRRL 22465</strain>
    </source>
</reference>
<dbReference type="Proteomes" id="UP000635477">
    <property type="component" value="Unassembled WGS sequence"/>
</dbReference>